<dbReference type="EMBL" id="UHHT01000001">
    <property type="protein sequence ID" value="SUO81638.1"/>
    <property type="molecule type" value="Genomic_DNA"/>
</dbReference>
<feature type="signal peptide" evidence="1">
    <location>
        <begin position="1"/>
        <end position="23"/>
    </location>
</feature>
<evidence type="ECO:0000259" key="2">
    <source>
        <dbReference type="Pfam" id="PF03413"/>
    </source>
</evidence>
<dbReference type="RefSeq" id="WP_111678445.1">
    <property type="nucleotide sequence ID" value="NZ_CP065054.1"/>
</dbReference>
<evidence type="ECO:0000256" key="1">
    <source>
        <dbReference type="SAM" id="SignalP"/>
    </source>
</evidence>
<comment type="caution">
    <text evidence="3">The sequence shown here is derived from an EMBL/GenBank/DDBJ whole genome shotgun (WGS) entry which is preliminary data.</text>
</comment>
<dbReference type="PROSITE" id="PS51257">
    <property type="entry name" value="PROKAR_LIPOPROTEIN"/>
    <property type="match status" value="1"/>
</dbReference>
<dbReference type="AlphaFoldDB" id="A0AAJ1UTH9"/>
<dbReference type="InterPro" id="IPR025711">
    <property type="entry name" value="PepSY"/>
</dbReference>
<dbReference type="Gene3D" id="3.10.450.40">
    <property type="match status" value="2"/>
</dbReference>
<gene>
    <name evidence="3" type="ORF">NCTC7023_00975</name>
</gene>
<evidence type="ECO:0000313" key="3">
    <source>
        <dbReference type="EMBL" id="SUO81638.1"/>
    </source>
</evidence>
<name>A0AAJ1UTH9_STRSZ</name>
<feature type="chain" id="PRO_5044472115" evidence="1">
    <location>
        <begin position="24"/>
        <end position="197"/>
    </location>
</feature>
<keyword evidence="3" id="KW-0449">Lipoprotein</keyword>
<feature type="domain" description="PepSY" evidence="2">
    <location>
        <begin position="129"/>
        <end position="189"/>
    </location>
</feature>
<evidence type="ECO:0000313" key="4">
    <source>
        <dbReference type="Proteomes" id="UP000255476"/>
    </source>
</evidence>
<accession>A0AAJ1UTH9</accession>
<organism evidence="3 4">
    <name type="scientific">Streptococcus equi subsp. zooepidemicus</name>
    <dbReference type="NCBI Taxonomy" id="40041"/>
    <lineage>
        <taxon>Bacteria</taxon>
        <taxon>Bacillati</taxon>
        <taxon>Bacillota</taxon>
        <taxon>Bacilli</taxon>
        <taxon>Lactobacillales</taxon>
        <taxon>Streptococcaceae</taxon>
        <taxon>Streptococcus</taxon>
    </lineage>
</organism>
<proteinExistence type="predicted"/>
<keyword evidence="1" id="KW-0732">Signal</keyword>
<protein>
    <submittedName>
        <fullName evidence="3">Lipoprotein</fullName>
    </submittedName>
</protein>
<dbReference type="GeneID" id="83705465"/>
<reference evidence="3 4" key="1">
    <citation type="submission" date="2018-06" db="EMBL/GenBank/DDBJ databases">
        <authorList>
            <consortium name="Pathogen Informatics"/>
            <person name="Doyle S."/>
        </authorList>
    </citation>
    <scope>NUCLEOTIDE SEQUENCE [LARGE SCALE GENOMIC DNA]</scope>
    <source>
        <strain evidence="3 4">NCTC7023</strain>
    </source>
</reference>
<sequence length="197" mass="21337">MIIKKLSVIALTSLSLISLSACRQQNQALGQNGSAQNHRKASVSEDKAKELAFKDASITAADAQRLKLTKETDDGRVVYDIEFDAKDQEYSYTIDANTGEILEKSSEPITEAPASAQAAGGQADKAAGISEDKAKELAFKDASITAADAQRLKLTKETDDGRLVYDIEFDAKDQEYSYTIDANSGDILEKSSEPVYD</sequence>
<dbReference type="Pfam" id="PF03413">
    <property type="entry name" value="PepSY"/>
    <property type="match status" value="2"/>
</dbReference>
<dbReference type="Proteomes" id="UP000255476">
    <property type="component" value="Unassembled WGS sequence"/>
</dbReference>
<feature type="domain" description="PepSY" evidence="2">
    <location>
        <begin position="43"/>
        <end position="103"/>
    </location>
</feature>